<dbReference type="EMBL" id="JACCFY010000001">
    <property type="protein sequence ID" value="NYJ79737.1"/>
    <property type="molecule type" value="Genomic_DNA"/>
</dbReference>
<dbReference type="PRINTS" id="PR00032">
    <property type="entry name" value="HTHARAC"/>
</dbReference>
<keyword evidence="6" id="KW-1185">Reference proteome</keyword>
<reference evidence="5 6" key="1">
    <citation type="submission" date="2020-07" db="EMBL/GenBank/DDBJ databases">
        <title>Sequencing the genomes of 1000 actinobacteria strains.</title>
        <authorList>
            <person name="Klenk H.-P."/>
        </authorList>
    </citation>
    <scope>NUCLEOTIDE SEQUENCE [LARGE SCALE GENOMIC DNA]</scope>
    <source>
        <strain evidence="5 6">DSM 15475</strain>
    </source>
</reference>
<dbReference type="InterPro" id="IPR010499">
    <property type="entry name" value="AraC_E-bd"/>
</dbReference>
<dbReference type="Gene3D" id="1.10.10.60">
    <property type="entry name" value="Homeodomain-like"/>
    <property type="match status" value="2"/>
</dbReference>
<dbReference type="SMART" id="SM00871">
    <property type="entry name" value="AraC_E_bind"/>
    <property type="match status" value="1"/>
</dbReference>
<evidence type="ECO:0000259" key="4">
    <source>
        <dbReference type="PROSITE" id="PS01124"/>
    </source>
</evidence>
<dbReference type="SUPFAM" id="SSF55136">
    <property type="entry name" value="Probable bacterial effector-binding domain"/>
    <property type="match status" value="1"/>
</dbReference>
<comment type="caution">
    <text evidence="5">The sequence shown here is derived from an EMBL/GenBank/DDBJ whole genome shotgun (WGS) entry which is preliminary data.</text>
</comment>
<dbReference type="GO" id="GO:0043565">
    <property type="term" value="F:sequence-specific DNA binding"/>
    <property type="evidence" value="ECO:0007669"/>
    <property type="project" value="InterPro"/>
</dbReference>
<accession>A0A7Z0GPI2</accession>
<dbReference type="PANTHER" id="PTHR47504">
    <property type="entry name" value="RIGHT ORIGIN-BINDING PROTEIN"/>
    <property type="match status" value="1"/>
</dbReference>
<dbReference type="Pfam" id="PF12833">
    <property type="entry name" value="HTH_18"/>
    <property type="match status" value="1"/>
</dbReference>
<feature type="domain" description="HTH araC/xylS-type" evidence="4">
    <location>
        <begin position="5"/>
        <end position="111"/>
    </location>
</feature>
<keyword evidence="2" id="KW-0238">DNA-binding</keyword>
<evidence type="ECO:0000313" key="6">
    <source>
        <dbReference type="Proteomes" id="UP000535437"/>
    </source>
</evidence>
<dbReference type="InterPro" id="IPR018060">
    <property type="entry name" value="HTH_AraC"/>
</dbReference>
<dbReference type="SMART" id="SM00342">
    <property type="entry name" value="HTH_ARAC"/>
    <property type="match status" value="1"/>
</dbReference>
<dbReference type="GO" id="GO:0003700">
    <property type="term" value="F:DNA-binding transcription factor activity"/>
    <property type="evidence" value="ECO:0007669"/>
    <property type="project" value="InterPro"/>
</dbReference>
<dbReference type="InterPro" id="IPR050959">
    <property type="entry name" value="MarA-like"/>
</dbReference>
<dbReference type="InterPro" id="IPR020449">
    <property type="entry name" value="Tscrpt_reg_AraC-type_HTH"/>
</dbReference>
<sequence length="299" mass="33092">MDSWNRAIALIEEQIADGATHRSGGEIDVARLAQATLTSEHHFRRMFSVLAGMPVSEYVRRRRMTLAAPTVLGGREPLQDIAVRFGYSSADAFSRAFRTVHGVGPAEARGAGAGAGLRSQAPLRFTLTVEGTEQMNYRIETLDAFTLVGRSRRMSIVQQGPNPAMTEFLEELGRDVLEDISARSTRRPAGVLAVCTDFEEEREDGSTFDYWLAAATDGPTGDHHSLRVGAHRWLVLGSRSMEIEDIQQLWPQAYGEWFPSNPYEPVEAPELLATVFDADGGESHMELWLAVRETEQLEG</sequence>
<keyword evidence="1" id="KW-0805">Transcription regulation</keyword>
<organism evidence="5 6">
    <name type="scientific">Nesterenkonia xinjiangensis</name>
    <dbReference type="NCBI Taxonomy" id="225327"/>
    <lineage>
        <taxon>Bacteria</taxon>
        <taxon>Bacillati</taxon>
        <taxon>Actinomycetota</taxon>
        <taxon>Actinomycetes</taxon>
        <taxon>Micrococcales</taxon>
        <taxon>Micrococcaceae</taxon>
        <taxon>Nesterenkonia</taxon>
    </lineage>
</organism>
<evidence type="ECO:0000313" key="5">
    <source>
        <dbReference type="EMBL" id="NYJ79737.1"/>
    </source>
</evidence>
<dbReference type="Pfam" id="PF14526">
    <property type="entry name" value="Cass2"/>
    <property type="match status" value="1"/>
</dbReference>
<dbReference type="Gene3D" id="3.20.80.10">
    <property type="entry name" value="Regulatory factor, effector binding domain"/>
    <property type="match status" value="1"/>
</dbReference>
<dbReference type="AlphaFoldDB" id="A0A7Z0GPI2"/>
<name>A0A7Z0GPI2_9MICC</name>
<evidence type="ECO:0000256" key="2">
    <source>
        <dbReference type="ARBA" id="ARBA00023125"/>
    </source>
</evidence>
<dbReference type="InterPro" id="IPR029441">
    <property type="entry name" value="Cass2"/>
</dbReference>
<dbReference type="InterPro" id="IPR011256">
    <property type="entry name" value="Reg_factor_effector_dom_sf"/>
</dbReference>
<keyword evidence="3" id="KW-0804">Transcription</keyword>
<proteinExistence type="predicted"/>
<dbReference type="PROSITE" id="PS01124">
    <property type="entry name" value="HTH_ARAC_FAMILY_2"/>
    <property type="match status" value="1"/>
</dbReference>
<dbReference type="Proteomes" id="UP000535437">
    <property type="component" value="Unassembled WGS sequence"/>
</dbReference>
<protein>
    <submittedName>
        <fullName evidence="5">AraC family transcriptional regulator</fullName>
    </submittedName>
</protein>
<gene>
    <name evidence="5" type="ORF">HNR09_003148</name>
</gene>
<dbReference type="InterPro" id="IPR009057">
    <property type="entry name" value="Homeodomain-like_sf"/>
</dbReference>
<evidence type="ECO:0000256" key="1">
    <source>
        <dbReference type="ARBA" id="ARBA00023015"/>
    </source>
</evidence>
<evidence type="ECO:0000256" key="3">
    <source>
        <dbReference type="ARBA" id="ARBA00023163"/>
    </source>
</evidence>
<dbReference type="PANTHER" id="PTHR47504:SF5">
    <property type="entry name" value="RIGHT ORIGIN-BINDING PROTEIN"/>
    <property type="match status" value="1"/>
</dbReference>
<dbReference type="SUPFAM" id="SSF46689">
    <property type="entry name" value="Homeodomain-like"/>
    <property type="match status" value="1"/>
</dbReference>
<dbReference type="RefSeq" id="WP_179542907.1">
    <property type="nucleotide sequence ID" value="NZ_BAAALL010000003.1"/>
</dbReference>